<evidence type="ECO:0000256" key="1">
    <source>
        <dbReference type="SAM" id="SignalP"/>
    </source>
</evidence>
<keyword evidence="1" id="KW-0732">Signal</keyword>
<organism evidence="2">
    <name type="scientific">Anopheles darlingi</name>
    <name type="common">Mosquito</name>
    <dbReference type="NCBI Taxonomy" id="43151"/>
    <lineage>
        <taxon>Eukaryota</taxon>
        <taxon>Metazoa</taxon>
        <taxon>Ecdysozoa</taxon>
        <taxon>Arthropoda</taxon>
        <taxon>Hexapoda</taxon>
        <taxon>Insecta</taxon>
        <taxon>Pterygota</taxon>
        <taxon>Neoptera</taxon>
        <taxon>Endopterygota</taxon>
        <taxon>Diptera</taxon>
        <taxon>Nematocera</taxon>
        <taxon>Culicoidea</taxon>
        <taxon>Culicidae</taxon>
        <taxon>Anophelinae</taxon>
        <taxon>Anopheles</taxon>
    </lineage>
</organism>
<feature type="signal peptide" evidence="1">
    <location>
        <begin position="1"/>
        <end position="17"/>
    </location>
</feature>
<name>A0A2M4D2J0_ANODA</name>
<evidence type="ECO:0000313" key="2">
    <source>
        <dbReference type="EMBL" id="MBW71308.1"/>
    </source>
</evidence>
<dbReference type="EMBL" id="GGFL01007130">
    <property type="protein sequence ID" value="MBW71308.1"/>
    <property type="molecule type" value="Transcribed_RNA"/>
</dbReference>
<reference evidence="2" key="1">
    <citation type="submission" date="2018-01" db="EMBL/GenBank/DDBJ databases">
        <title>An insight into the sialome of Amazonian anophelines.</title>
        <authorList>
            <person name="Ribeiro J.M."/>
            <person name="Scarpassa V."/>
            <person name="Calvo E."/>
        </authorList>
    </citation>
    <scope>NUCLEOTIDE SEQUENCE</scope>
</reference>
<accession>A0A2M4D2J0</accession>
<protein>
    <submittedName>
        <fullName evidence="2">Putative secreted protein</fullName>
    </submittedName>
</protein>
<feature type="chain" id="PRO_5014701691" evidence="1">
    <location>
        <begin position="18"/>
        <end position="79"/>
    </location>
</feature>
<sequence length="79" mass="8695">MYLLALLAALQSPSSLSLSILSVSFFALPPFSAHLCCQTPCRGEQVGKRGSRKIMRYALFCLLPGLGWESLQSQNHQLL</sequence>
<proteinExistence type="predicted"/>
<dbReference type="AlphaFoldDB" id="A0A2M4D2J0"/>